<proteinExistence type="predicted"/>
<evidence type="ECO:0000256" key="4">
    <source>
        <dbReference type="ARBA" id="ARBA00023002"/>
    </source>
</evidence>
<organism evidence="7 8">
    <name type="scientific">Brevundimonas terrae</name>
    <dbReference type="NCBI Taxonomy" id="363631"/>
    <lineage>
        <taxon>Bacteria</taxon>
        <taxon>Pseudomonadati</taxon>
        <taxon>Pseudomonadota</taxon>
        <taxon>Alphaproteobacteria</taxon>
        <taxon>Caulobacterales</taxon>
        <taxon>Caulobacteraceae</taxon>
        <taxon>Brevundimonas</taxon>
    </lineage>
</organism>
<keyword evidence="2" id="KW-0479">Metal-binding</keyword>
<keyword evidence="8" id="KW-1185">Reference proteome</keyword>
<feature type="domain" description="Fe2OG dioxygenase" evidence="6">
    <location>
        <begin position="49"/>
        <end position="149"/>
    </location>
</feature>
<name>A0ABP3HVL8_9CAUL</name>
<dbReference type="InterPro" id="IPR027450">
    <property type="entry name" value="AlkB-like"/>
</dbReference>
<sequence>MSNFGPLGWVSDREGYRYQPHHPQTGHAWPPIPDLLLDIWKATARHPRLPDACLINFYDADAKMGLHQDKDEADFSVPVVSVSLGDTAVFRYAPPEGGPSRTVKLSSGHVCVLGSKARLARHGIDRILDGSSQLLPRGGRINLTLRVAR</sequence>
<dbReference type="Gene3D" id="2.60.120.590">
    <property type="entry name" value="Alpha-ketoglutarate-dependent dioxygenase AlkB-like"/>
    <property type="match status" value="1"/>
</dbReference>
<evidence type="ECO:0000256" key="2">
    <source>
        <dbReference type="ARBA" id="ARBA00022723"/>
    </source>
</evidence>
<gene>
    <name evidence="7" type="ORF">GCM10009093_06150</name>
</gene>
<comment type="cofactor">
    <cofactor evidence="1">
        <name>Fe(2+)</name>
        <dbReference type="ChEBI" id="CHEBI:29033"/>
    </cofactor>
</comment>
<evidence type="ECO:0000313" key="8">
    <source>
        <dbReference type="Proteomes" id="UP001500791"/>
    </source>
</evidence>
<keyword evidence="3" id="KW-0223">Dioxygenase</keyword>
<keyword evidence="5" id="KW-0408">Iron</keyword>
<reference evidence="8" key="1">
    <citation type="journal article" date="2019" name="Int. J. Syst. Evol. Microbiol.">
        <title>The Global Catalogue of Microorganisms (GCM) 10K type strain sequencing project: providing services to taxonomists for standard genome sequencing and annotation.</title>
        <authorList>
            <consortium name="The Broad Institute Genomics Platform"/>
            <consortium name="The Broad Institute Genome Sequencing Center for Infectious Disease"/>
            <person name="Wu L."/>
            <person name="Ma J."/>
        </authorList>
    </citation>
    <scope>NUCLEOTIDE SEQUENCE [LARGE SCALE GENOMIC DNA]</scope>
    <source>
        <strain evidence="8">JCM 13476</strain>
    </source>
</reference>
<dbReference type="InterPro" id="IPR005123">
    <property type="entry name" value="Oxoglu/Fe-dep_dioxygenase_dom"/>
</dbReference>
<evidence type="ECO:0000256" key="1">
    <source>
        <dbReference type="ARBA" id="ARBA00001954"/>
    </source>
</evidence>
<dbReference type="EMBL" id="BAAAEJ010000003">
    <property type="protein sequence ID" value="GAA0381945.1"/>
    <property type="molecule type" value="Genomic_DNA"/>
</dbReference>
<dbReference type="SUPFAM" id="SSF51197">
    <property type="entry name" value="Clavaminate synthase-like"/>
    <property type="match status" value="1"/>
</dbReference>
<dbReference type="InterPro" id="IPR004574">
    <property type="entry name" value="Alkb"/>
</dbReference>
<dbReference type="PROSITE" id="PS51471">
    <property type="entry name" value="FE2OG_OXY"/>
    <property type="match status" value="1"/>
</dbReference>
<dbReference type="PANTHER" id="PTHR16557">
    <property type="entry name" value="ALKYLATED DNA REPAIR PROTEIN ALKB-RELATED"/>
    <property type="match status" value="1"/>
</dbReference>
<evidence type="ECO:0000313" key="7">
    <source>
        <dbReference type="EMBL" id="GAA0381945.1"/>
    </source>
</evidence>
<dbReference type="InterPro" id="IPR037151">
    <property type="entry name" value="AlkB-like_sf"/>
</dbReference>
<evidence type="ECO:0000256" key="5">
    <source>
        <dbReference type="ARBA" id="ARBA00023004"/>
    </source>
</evidence>
<comment type="caution">
    <text evidence="7">The sequence shown here is derived from an EMBL/GenBank/DDBJ whole genome shotgun (WGS) entry which is preliminary data.</text>
</comment>
<dbReference type="PANTHER" id="PTHR16557:SF2">
    <property type="entry name" value="NUCLEIC ACID DIOXYGENASE ALKBH1"/>
    <property type="match status" value="1"/>
</dbReference>
<dbReference type="Pfam" id="PF13532">
    <property type="entry name" value="2OG-FeII_Oxy_2"/>
    <property type="match status" value="1"/>
</dbReference>
<protein>
    <recommendedName>
        <fullName evidence="6">Fe2OG dioxygenase domain-containing protein</fullName>
    </recommendedName>
</protein>
<dbReference type="Proteomes" id="UP001500791">
    <property type="component" value="Unassembled WGS sequence"/>
</dbReference>
<accession>A0ABP3HVL8</accession>
<evidence type="ECO:0000256" key="3">
    <source>
        <dbReference type="ARBA" id="ARBA00022964"/>
    </source>
</evidence>
<evidence type="ECO:0000259" key="6">
    <source>
        <dbReference type="PROSITE" id="PS51471"/>
    </source>
</evidence>
<keyword evidence="4" id="KW-0560">Oxidoreductase</keyword>